<gene>
    <name evidence="1" type="ORF">FDG2_1856</name>
</gene>
<keyword evidence="2" id="KW-1185">Reference proteome</keyword>
<evidence type="ECO:0000313" key="2">
    <source>
        <dbReference type="Proteomes" id="UP000199013"/>
    </source>
</evidence>
<reference evidence="2" key="1">
    <citation type="submission" date="2016-02" db="EMBL/GenBank/DDBJ databases">
        <authorList>
            <person name="Wibberg D."/>
        </authorList>
    </citation>
    <scope>NUCLEOTIDE SEQUENCE [LARGE SCALE GENOMIC DNA]</scope>
</reference>
<dbReference type="AlphaFoldDB" id="A0A1C3NWI9"/>
<name>A0A1C3NWI9_9ACTN</name>
<dbReference type="Proteomes" id="UP000199013">
    <property type="component" value="Unassembled WGS sequence"/>
</dbReference>
<sequence length="109" mass="11532">MFRGWIKACPALFQEVDVYTLIPISTTHHLLLTGVIGFVMGEGVTLTSSAETAKNDYRQSGRRRVLDDPGLPGSVHRRCVAAGPRPVPVASMASAVRAASALTASAVAR</sequence>
<organism evidence="1 2">
    <name type="scientific">Candidatus Protofrankia californiensis</name>
    <dbReference type="NCBI Taxonomy" id="1839754"/>
    <lineage>
        <taxon>Bacteria</taxon>
        <taxon>Bacillati</taxon>
        <taxon>Actinomycetota</taxon>
        <taxon>Actinomycetes</taxon>
        <taxon>Frankiales</taxon>
        <taxon>Frankiaceae</taxon>
        <taxon>Protofrankia</taxon>
    </lineage>
</organism>
<evidence type="ECO:0000313" key="1">
    <source>
        <dbReference type="EMBL" id="SBW20976.1"/>
    </source>
</evidence>
<dbReference type="EMBL" id="FLUV01000785">
    <property type="protein sequence ID" value="SBW20976.1"/>
    <property type="molecule type" value="Genomic_DNA"/>
</dbReference>
<proteinExistence type="predicted"/>
<protein>
    <submittedName>
        <fullName evidence="1">Uncharacterized protein</fullName>
    </submittedName>
</protein>
<accession>A0A1C3NWI9</accession>